<protein>
    <recommendedName>
        <fullName evidence="4">Transcription factor domain-containing protein</fullName>
    </recommendedName>
</protein>
<dbReference type="Proteomes" id="UP001396898">
    <property type="component" value="Unassembled WGS sequence"/>
</dbReference>
<gene>
    <name evidence="2" type="ORF">PG991_002879</name>
</gene>
<evidence type="ECO:0000313" key="2">
    <source>
        <dbReference type="EMBL" id="KAK8033481.1"/>
    </source>
</evidence>
<organism evidence="2 3">
    <name type="scientific">Apiospora marii</name>
    <dbReference type="NCBI Taxonomy" id="335849"/>
    <lineage>
        <taxon>Eukaryota</taxon>
        <taxon>Fungi</taxon>
        <taxon>Dikarya</taxon>
        <taxon>Ascomycota</taxon>
        <taxon>Pezizomycotina</taxon>
        <taxon>Sordariomycetes</taxon>
        <taxon>Xylariomycetidae</taxon>
        <taxon>Amphisphaeriales</taxon>
        <taxon>Apiosporaceae</taxon>
        <taxon>Apiospora</taxon>
    </lineage>
</organism>
<evidence type="ECO:0000313" key="3">
    <source>
        <dbReference type="Proteomes" id="UP001396898"/>
    </source>
</evidence>
<dbReference type="PANTHER" id="PTHR37540">
    <property type="entry name" value="TRANSCRIPTION FACTOR (ACR-2), PUTATIVE-RELATED-RELATED"/>
    <property type="match status" value="1"/>
</dbReference>
<sequence>MQSHHLFSEAESRFGSDNQFQFISIQNPQETHNREIRRRARSHAIRQSWQTKRRTKGNTSEDAPPEQREQGMRMGTPQQVAHPNVSVLAPIAVSPPIITDPFEAGPPLHGTRFRTLLGNFAAIQATEPVFSVRDSVVFQTFHSVFRTGLEDAALLNAVMLTFAFAALGGASLDQESLRYQSKAISSLRGKISSVQDVSALEAMPTIGAILLLAGVENRQDLNSSVLTGSSRLFSHTSMAEMQWTRDVVSYQDWFTLPPGFQRLAHLFPRDFVDVMEDVHTLQHMRDSPSFICQDTIAMLHVDNHQAWACSRLQQLLAQPEGTSSALVDCCYCAVYLSSTMLCCKVWRKSPIPTHLSAQLIRRLQNTEDDVAWDRHSALLTWMLFLGGAFASTDPVRDGYVELLHQRFSAANTSWEDLLSILRQYIWSEKAFEPAVKTFYDEVARA</sequence>
<dbReference type="EMBL" id="JAQQWI010000006">
    <property type="protein sequence ID" value="KAK8033481.1"/>
    <property type="molecule type" value="Genomic_DNA"/>
</dbReference>
<name>A0ABR1SGQ2_9PEZI</name>
<accession>A0ABR1SGQ2</accession>
<dbReference type="PANTHER" id="PTHR37540:SF5">
    <property type="entry name" value="TRANSCRIPTION FACTOR DOMAIN-CONTAINING PROTEIN"/>
    <property type="match status" value="1"/>
</dbReference>
<feature type="compositionally biased region" description="Basic residues" evidence="1">
    <location>
        <begin position="35"/>
        <end position="44"/>
    </location>
</feature>
<keyword evidence="3" id="KW-1185">Reference proteome</keyword>
<evidence type="ECO:0008006" key="4">
    <source>
        <dbReference type="Google" id="ProtNLM"/>
    </source>
</evidence>
<feature type="region of interest" description="Disordered" evidence="1">
    <location>
        <begin position="24"/>
        <end position="74"/>
    </location>
</feature>
<evidence type="ECO:0000256" key="1">
    <source>
        <dbReference type="SAM" id="MobiDB-lite"/>
    </source>
</evidence>
<proteinExistence type="predicted"/>
<reference evidence="2 3" key="1">
    <citation type="submission" date="2023-01" db="EMBL/GenBank/DDBJ databases">
        <title>Analysis of 21 Apiospora genomes using comparative genomics revels a genus with tremendous synthesis potential of carbohydrate active enzymes and secondary metabolites.</title>
        <authorList>
            <person name="Sorensen T."/>
        </authorList>
    </citation>
    <scope>NUCLEOTIDE SEQUENCE [LARGE SCALE GENOMIC DNA]</scope>
    <source>
        <strain evidence="2 3">CBS 20057</strain>
    </source>
</reference>
<comment type="caution">
    <text evidence="2">The sequence shown here is derived from an EMBL/GenBank/DDBJ whole genome shotgun (WGS) entry which is preliminary data.</text>
</comment>